<protein>
    <recommendedName>
        <fullName evidence="8">tRNA (uracil(54)-C(5))-methyltransferase</fullName>
        <ecNumber evidence="5">2.1.1.35</ecNumber>
    </recommendedName>
</protein>
<dbReference type="EMBL" id="ML978133">
    <property type="protein sequence ID" value="KAF2094949.1"/>
    <property type="molecule type" value="Genomic_DNA"/>
</dbReference>
<dbReference type="Proteomes" id="UP000799772">
    <property type="component" value="Unassembled WGS sequence"/>
</dbReference>
<keyword evidence="3 9" id="KW-0949">S-adenosyl-L-methionine</keyword>
<evidence type="ECO:0000256" key="10">
    <source>
        <dbReference type="PROSITE-ProRule" id="PRU10015"/>
    </source>
</evidence>
<dbReference type="FunFam" id="3.40.50.150:FF:000174">
    <property type="entry name" value="TRM2p tRNA methyltransferase"/>
    <property type="match status" value="1"/>
</dbReference>
<evidence type="ECO:0000256" key="6">
    <source>
        <dbReference type="ARBA" id="ARBA00052788"/>
    </source>
</evidence>
<evidence type="ECO:0000256" key="1">
    <source>
        <dbReference type="ARBA" id="ARBA00022603"/>
    </source>
</evidence>
<dbReference type="FunFam" id="2.40.50.140:FF:000201">
    <property type="entry name" value="TRM2p tRNA methyltransferase"/>
    <property type="match status" value="1"/>
</dbReference>
<evidence type="ECO:0000256" key="7">
    <source>
        <dbReference type="ARBA" id="ARBA00054700"/>
    </source>
</evidence>
<organism evidence="13 14">
    <name type="scientific">Rhizodiscina lignyota</name>
    <dbReference type="NCBI Taxonomy" id="1504668"/>
    <lineage>
        <taxon>Eukaryota</taxon>
        <taxon>Fungi</taxon>
        <taxon>Dikarya</taxon>
        <taxon>Ascomycota</taxon>
        <taxon>Pezizomycotina</taxon>
        <taxon>Dothideomycetes</taxon>
        <taxon>Pleosporomycetidae</taxon>
        <taxon>Aulographales</taxon>
        <taxon>Rhizodiscinaceae</taxon>
        <taxon>Rhizodiscina</taxon>
    </lineage>
</organism>
<keyword evidence="14" id="KW-1185">Reference proteome</keyword>
<dbReference type="PANTHER" id="PTHR11061">
    <property type="entry name" value="RNA M5U METHYLTRANSFERASE"/>
    <property type="match status" value="1"/>
</dbReference>
<evidence type="ECO:0000256" key="4">
    <source>
        <dbReference type="ARBA" id="ARBA00022694"/>
    </source>
</evidence>
<dbReference type="SUPFAM" id="SSF53335">
    <property type="entry name" value="S-adenosyl-L-methionine-dependent methyltransferases"/>
    <property type="match status" value="1"/>
</dbReference>
<dbReference type="PROSITE" id="PS51687">
    <property type="entry name" value="SAM_MT_RNA_M5U"/>
    <property type="match status" value="1"/>
</dbReference>
<dbReference type="SUPFAM" id="SSF50249">
    <property type="entry name" value="Nucleic acid-binding proteins"/>
    <property type="match status" value="1"/>
</dbReference>
<dbReference type="InterPro" id="IPR010280">
    <property type="entry name" value="U5_MeTrfase_fam"/>
</dbReference>
<feature type="binding site" evidence="9">
    <location>
        <position position="418"/>
    </location>
    <ligand>
        <name>S-adenosyl-L-methionine</name>
        <dbReference type="ChEBI" id="CHEBI:59789"/>
    </ligand>
</feature>
<dbReference type="Pfam" id="PF01938">
    <property type="entry name" value="TRAM"/>
    <property type="match status" value="1"/>
</dbReference>
<dbReference type="OrthoDB" id="10250660at2759"/>
<dbReference type="Pfam" id="PF05958">
    <property type="entry name" value="tRNA_U5-meth_tr"/>
    <property type="match status" value="1"/>
</dbReference>
<proteinExistence type="inferred from homology"/>
<dbReference type="AlphaFoldDB" id="A0A9P4I6S4"/>
<keyword evidence="1 9" id="KW-0489">Methyltransferase</keyword>
<dbReference type="InterPro" id="IPR025795">
    <property type="entry name" value="tRNA_(uracil-5-)_MeTrfase"/>
</dbReference>
<dbReference type="PROSITE" id="PS01230">
    <property type="entry name" value="TRMA_1"/>
    <property type="match status" value="1"/>
</dbReference>
<accession>A0A9P4I6S4</accession>
<evidence type="ECO:0000256" key="2">
    <source>
        <dbReference type="ARBA" id="ARBA00022679"/>
    </source>
</evidence>
<dbReference type="InterPro" id="IPR029063">
    <property type="entry name" value="SAM-dependent_MTases_sf"/>
</dbReference>
<dbReference type="PANTHER" id="PTHR11061:SF30">
    <property type="entry name" value="TRNA (URACIL(54)-C(5))-METHYLTRANSFERASE"/>
    <property type="match status" value="1"/>
</dbReference>
<dbReference type="Gene3D" id="3.40.50.150">
    <property type="entry name" value="Vaccinia Virus protein VP39"/>
    <property type="match status" value="2"/>
</dbReference>
<dbReference type="InterPro" id="IPR030391">
    <property type="entry name" value="MeTrfase_TrmA_CS"/>
</dbReference>
<comment type="caution">
    <text evidence="13">The sequence shown here is derived from an EMBL/GenBank/DDBJ whole genome shotgun (WGS) entry which is preliminary data.</text>
</comment>
<dbReference type="EC" id="2.1.1.35" evidence="5"/>
<evidence type="ECO:0000256" key="11">
    <source>
        <dbReference type="SAM" id="MobiDB-lite"/>
    </source>
</evidence>
<evidence type="ECO:0000256" key="5">
    <source>
        <dbReference type="ARBA" id="ARBA00033763"/>
    </source>
</evidence>
<feature type="active site" description="Nucleophile" evidence="9">
    <location>
        <position position="494"/>
    </location>
</feature>
<evidence type="ECO:0000256" key="9">
    <source>
        <dbReference type="PROSITE-ProRule" id="PRU01024"/>
    </source>
</evidence>
<reference evidence="13" key="1">
    <citation type="journal article" date="2020" name="Stud. Mycol.">
        <title>101 Dothideomycetes genomes: a test case for predicting lifestyles and emergence of pathogens.</title>
        <authorList>
            <person name="Haridas S."/>
            <person name="Albert R."/>
            <person name="Binder M."/>
            <person name="Bloem J."/>
            <person name="Labutti K."/>
            <person name="Salamov A."/>
            <person name="Andreopoulos B."/>
            <person name="Baker S."/>
            <person name="Barry K."/>
            <person name="Bills G."/>
            <person name="Bluhm B."/>
            <person name="Cannon C."/>
            <person name="Castanera R."/>
            <person name="Culley D."/>
            <person name="Daum C."/>
            <person name="Ezra D."/>
            <person name="Gonzalez J."/>
            <person name="Henrissat B."/>
            <person name="Kuo A."/>
            <person name="Liang C."/>
            <person name="Lipzen A."/>
            <person name="Lutzoni F."/>
            <person name="Magnuson J."/>
            <person name="Mondo S."/>
            <person name="Nolan M."/>
            <person name="Ohm R."/>
            <person name="Pangilinan J."/>
            <person name="Park H.-J."/>
            <person name="Ramirez L."/>
            <person name="Alfaro M."/>
            <person name="Sun H."/>
            <person name="Tritt A."/>
            <person name="Yoshinaga Y."/>
            <person name="Zwiers L.-H."/>
            <person name="Turgeon B."/>
            <person name="Goodwin S."/>
            <person name="Spatafora J."/>
            <person name="Crous P."/>
            <person name="Grigoriev I."/>
        </authorList>
    </citation>
    <scope>NUCLEOTIDE SEQUENCE</scope>
    <source>
        <strain evidence="13">CBS 133067</strain>
    </source>
</reference>
<dbReference type="PROSITE" id="PS51622">
    <property type="entry name" value="SAM_MT_RNA_M5U_2"/>
    <property type="match status" value="1"/>
</dbReference>
<feature type="active site" evidence="10">
    <location>
        <position position="494"/>
    </location>
</feature>
<dbReference type="GO" id="GO:0030697">
    <property type="term" value="F:tRNA (uracil(54)-C5)-methyltransferase activity, S-adenosyl methionine-dependent"/>
    <property type="evidence" value="ECO:0007669"/>
    <property type="project" value="UniProtKB-EC"/>
</dbReference>
<keyword evidence="2 9" id="KW-0808">Transferase</keyword>
<keyword evidence="4" id="KW-0819">tRNA processing</keyword>
<feature type="binding site" evidence="9">
    <location>
        <position position="467"/>
    </location>
    <ligand>
        <name>S-adenosyl-L-methionine</name>
        <dbReference type="ChEBI" id="CHEBI:59789"/>
    </ligand>
</feature>
<dbReference type="PROSITE" id="PS01231">
    <property type="entry name" value="TRMA_2"/>
    <property type="match status" value="1"/>
</dbReference>
<comment type="catalytic activity">
    <reaction evidence="6">
        <text>uridine(54) in tRNA + S-adenosyl-L-methionine = 5-methyluridine(54) in tRNA + S-adenosyl-L-homocysteine + H(+)</text>
        <dbReference type="Rhea" id="RHEA:42712"/>
        <dbReference type="Rhea" id="RHEA-COMP:10167"/>
        <dbReference type="Rhea" id="RHEA-COMP:10193"/>
        <dbReference type="ChEBI" id="CHEBI:15378"/>
        <dbReference type="ChEBI" id="CHEBI:57856"/>
        <dbReference type="ChEBI" id="CHEBI:59789"/>
        <dbReference type="ChEBI" id="CHEBI:65315"/>
        <dbReference type="ChEBI" id="CHEBI:74447"/>
        <dbReference type="EC" id="2.1.1.35"/>
    </reaction>
</comment>
<dbReference type="CDD" id="cd02440">
    <property type="entry name" value="AdoMet_MTases"/>
    <property type="match status" value="1"/>
</dbReference>
<dbReference type="InterPro" id="IPR002792">
    <property type="entry name" value="TRAM_dom"/>
</dbReference>
<feature type="compositionally biased region" description="Basic residues" evidence="11">
    <location>
        <begin position="16"/>
        <end position="32"/>
    </location>
</feature>
<comment type="similarity">
    <text evidence="9">Belongs to the class I-like SAM-binding methyltransferase superfamily. RNA M5U methyltransferase family.</text>
</comment>
<evidence type="ECO:0000313" key="13">
    <source>
        <dbReference type="EMBL" id="KAF2094949.1"/>
    </source>
</evidence>
<evidence type="ECO:0000256" key="8">
    <source>
        <dbReference type="ARBA" id="ARBA00070108"/>
    </source>
</evidence>
<dbReference type="GO" id="GO:0008033">
    <property type="term" value="P:tRNA processing"/>
    <property type="evidence" value="ECO:0007669"/>
    <property type="project" value="UniProtKB-KW"/>
</dbReference>
<sequence>MASSVADSARTEQHGEKRKHRGGYRFKNKKQKASKDVDLKDGSHEAVLLTDIKNMLSKLAFDGEKEQGSTERKQLEYGTEVELTISELSSTGDGLAYDPESGEVYTVPYTVPQDTVKAKVVRHAAPHGISHTVTDFLEVIRPSPLRDDGLIQCGYFAKCAGCQFQMLSYDEQLEHKRRIVEKAFKNFSEIRPENIPTVRATIGSPLQYGYRTKLTPHFDGPPDSKRSDRRRGIHETFKEVPAIGFMPKGSRKTMDIEDCPIGTGAVRMGMKKERKRVADELNSFKRGATLLLRESTVRVSSKEDGSASPTSNGAANIPKDAVEDAKEGYTDYKTCVTDSNAKTTEYIDSFVFTNRAGAFFQNNNSILSPFTSFVRENVLPPASGEATPKLKYLIDAYCGSGLFSITLASLFTKTIGIDISDSSITSANENARLNKLPESQAEFIAADAKELFASVKFQSEEAVVIIDPPRKGCDEDFIRQLMRYAPARIVYVSCNVHTQARDVGMMVNGLDDGGDVTYEIESLRGFDFFPQTGHVEGVAVLNRRNPGNQAAESAAS</sequence>
<gene>
    <name evidence="13" type="ORF">NA57DRAFT_45777</name>
</gene>
<evidence type="ECO:0000259" key="12">
    <source>
        <dbReference type="PROSITE" id="PS50926"/>
    </source>
</evidence>
<name>A0A9P4I6S4_9PEZI</name>
<dbReference type="GO" id="GO:0032259">
    <property type="term" value="P:methylation"/>
    <property type="evidence" value="ECO:0007669"/>
    <property type="project" value="UniProtKB-KW"/>
</dbReference>
<comment type="function">
    <text evidence="7">Catalyzes the formation of 5-methyl-uridine at position 54 (m5U54) in all tRNA. May also have a role in tRNA stabilization or maturation.</text>
</comment>
<dbReference type="InterPro" id="IPR012340">
    <property type="entry name" value="NA-bd_OB-fold"/>
</dbReference>
<dbReference type="InterPro" id="IPR030390">
    <property type="entry name" value="MeTrfase_TrmA_AS"/>
</dbReference>
<feature type="region of interest" description="Disordered" evidence="11">
    <location>
        <begin position="213"/>
        <end position="232"/>
    </location>
</feature>
<dbReference type="PROSITE" id="PS50926">
    <property type="entry name" value="TRAM"/>
    <property type="match status" value="1"/>
</dbReference>
<evidence type="ECO:0000256" key="3">
    <source>
        <dbReference type="ARBA" id="ARBA00022691"/>
    </source>
</evidence>
<feature type="binding site" evidence="9">
    <location>
        <position position="397"/>
    </location>
    <ligand>
        <name>S-adenosyl-L-methionine</name>
        <dbReference type="ChEBI" id="CHEBI:59789"/>
    </ligand>
</feature>
<feature type="binding site" evidence="9">
    <location>
        <position position="361"/>
    </location>
    <ligand>
        <name>S-adenosyl-L-methionine</name>
        <dbReference type="ChEBI" id="CHEBI:59789"/>
    </ligand>
</feature>
<dbReference type="GO" id="GO:0009451">
    <property type="term" value="P:RNA modification"/>
    <property type="evidence" value="ECO:0007669"/>
    <property type="project" value="UniProtKB-ARBA"/>
</dbReference>
<evidence type="ECO:0000313" key="14">
    <source>
        <dbReference type="Proteomes" id="UP000799772"/>
    </source>
</evidence>
<feature type="region of interest" description="Disordered" evidence="11">
    <location>
        <begin position="1"/>
        <end position="39"/>
    </location>
</feature>
<dbReference type="Gene3D" id="2.40.50.140">
    <property type="entry name" value="Nucleic acid-binding proteins"/>
    <property type="match status" value="1"/>
</dbReference>
<feature type="domain" description="TRAM" evidence="12">
    <location>
        <begin position="74"/>
        <end position="134"/>
    </location>
</feature>